<dbReference type="GO" id="GO:0000993">
    <property type="term" value="F:RNA polymerase II complex binding"/>
    <property type="evidence" value="ECO:0007669"/>
    <property type="project" value="TreeGrafter"/>
</dbReference>
<feature type="region of interest" description="Disordered" evidence="5">
    <location>
        <begin position="129"/>
        <end position="173"/>
    </location>
</feature>
<keyword evidence="3" id="KW-0804">Transcription</keyword>
<evidence type="ECO:0000256" key="1">
    <source>
        <dbReference type="ARBA" id="ARBA00004123"/>
    </source>
</evidence>
<reference evidence="8" key="1">
    <citation type="journal article" date="2016" name="Proc. Natl. Acad. Sci. U.S.A.">
        <title>Comparative genomics of biotechnologically important yeasts.</title>
        <authorList>
            <person name="Riley R."/>
            <person name="Haridas S."/>
            <person name="Wolfe K.H."/>
            <person name="Lopes M.R."/>
            <person name="Hittinger C.T."/>
            <person name="Goeker M."/>
            <person name="Salamov A.A."/>
            <person name="Wisecaver J.H."/>
            <person name="Long T.M."/>
            <person name="Calvey C.H."/>
            <person name="Aerts A.L."/>
            <person name="Barry K.W."/>
            <person name="Choi C."/>
            <person name="Clum A."/>
            <person name="Coughlan A.Y."/>
            <person name="Deshpande S."/>
            <person name="Douglass A.P."/>
            <person name="Hanson S.J."/>
            <person name="Klenk H.-P."/>
            <person name="LaButti K.M."/>
            <person name="Lapidus A."/>
            <person name="Lindquist E.A."/>
            <person name="Lipzen A.M."/>
            <person name="Meier-Kolthoff J.P."/>
            <person name="Ohm R.A."/>
            <person name="Otillar R.P."/>
            <person name="Pangilinan J.L."/>
            <person name="Peng Y."/>
            <person name="Rokas A."/>
            <person name="Rosa C.A."/>
            <person name="Scheuner C."/>
            <person name="Sibirny A.A."/>
            <person name="Slot J.C."/>
            <person name="Stielow J.B."/>
            <person name="Sun H."/>
            <person name="Kurtzman C.P."/>
            <person name="Blackwell M."/>
            <person name="Grigoriev I.V."/>
            <person name="Jeffries T.W."/>
        </authorList>
    </citation>
    <scope>NUCLEOTIDE SEQUENCE [LARGE SCALE GENOMIC DNA]</scope>
    <source>
        <strain evidence="8">NRRL Y-1626</strain>
    </source>
</reference>
<feature type="domain" description="Cell division control protein 73 C-terminal" evidence="6">
    <location>
        <begin position="265"/>
        <end position="424"/>
    </location>
</feature>
<proteinExistence type="inferred from homology"/>
<evidence type="ECO:0000256" key="4">
    <source>
        <dbReference type="ARBA" id="ARBA00023242"/>
    </source>
</evidence>
<protein>
    <submittedName>
        <fullName evidence="7">CDC73-domain-containing protein</fullName>
    </submittedName>
</protein>
<dbReference type="Proteomes" id="UP000092321">
    <property type="component" value="Unassembled WGS sequence"/>
</dbReference>
<dbReference type="GO" id="GO:0016593">
    <property type="term" value="C:Cdc73/Paf1 complex"/>
    <property type="evidence" value="ECO:0007669"/>
    <property type="project" value="InterPro"/>
</dbReference>
<feature type="compositionally biased region" description="Acidic residues" evidence="5">
    <location>
        <begin position="158"/>
        <end position="173"/>
    </location>
</feature>
<comment type="similarity">
    <text evidence="2">Belongs to the CDC73 family.</text>
</comment>
<evidence type="ECO:0000256" key="2">
    <source>
        <dbReference type="ARBA" id="ARBA00010427"/>
    </source>
</evidence>
<dbReference type="GO" id="GO:0006368">
    <property type="term" value="P:transcription elongation by RNA polymerase II"/>
    <property type="evidence" value="ECO:0007669"/>
    <property type="project" value="InterPro"/>
</dbReference>
<evidence type="ECO:0000256" key="5">
    <source>
        <dbReference type="SAM" id="MobiDB-lite"/>
    </source>
</evidence>
<dbReference type="InterPro" id="IPR031336">
    <property type="entry name" value="CDC73_C"/>
</dbReference>
<comment type="caution">
    <text evidence="7">The sequence shown here is derived from an EMBL/GenBank/DDBJ whole genome shotgun (WGS) entry which is preliminary data.</text>
</comment>
<keyword evidence="4" id="KW-0539">Nucleus</keyword>
<dbReference type="InterPro" id="IPR007852">
    <property type="entry name" value="Cdc73/Parafibromin"/>
</dbReference>
<dbReference type="OrthoDB" id="2186602at2759"/>
<dbReference type="AlphaFoldDB" id="A0A1B7TJQ4"/>
<dbReference type="Gene3D" id="3.40.50.11990">
    <property type="entry name" value="RNA polymerase II accessory factor, Cdc73 C-terminal domain"/>
    <property type="match status" value="1"/>
</dbReference>
<dbReference type="GO" id="GO:0032968">
    <property type="term" value="P:positive regulation of transcription elongation by RNA polymerase II"/>
    <property type="evidence" value="ECO:0007669"/>
    <property type="project" value="TreeGrafter"/>
</dbReference>
<organism evidence="7 8">
    <name type="scientific">Hanseniaspora valbyensis NRRL Y-1626</name>
    <dbReference type="NCBI Taxonomy" id="766949"/>
    <lineage>
        <taxon>Eukaryota</taxon>
        <taxon>Fungi</taxon>
        <taxon>Dikarya</taxon>
        <taxon>Ascomycota</taxon>
        <taxon>Saccharomycotina</taxon>
        <taxon>Saccharomycetes</taxon>
        <taxon>Saccharomycodales</taxon>
        <taxon>Saccharomycodaceae</taxon>
        <taxon>Hanseniaspora</taxon>
    </lineage>
</organism>
<dbReference type="InterPro" id="IPR038103">
    <property type="entry name" value="CDC73_C_sf"/>
</dbReference>
<dbReference type="EMBL" id="LXPE01000002">
    <property type="protein sequence ID" value="OBA28875.1"/>
    <property type="molecule type" value="Genomic_DNA"/>
</dbReference>
<feature type="compositionally biased region" description="Low complexity" evidence="5">
    <location>
        <begin position="246"/>
        <end position="259"/>
    </location>
</feature>
<comment type="subcellular location">
    <subcellularLocation>
        <location evidence="1">Nucleus</location>
    </subcellularLocation>
</comment>
<gene>
    <name evidence="7" type="ORF">HANVADRAFT_51312</name>
</gene>
<evidence type="ECO:0000256" key="3">
    <source>
        <dbReference type="ARBA" id="ARBA00023163"/>
    </source>
</evidence>
<evidence type="ECO:0000259" key="6">
    <source>
        <dbReference type="Pfam" id="PF05179"/>
    </source>
</evidence>
<name>A0A1B7TJQ4_9ASCO</name>
<accession>A0A1B7TJQ4</accession>
<evidence type="ECO:0000313" key="8">
    <source>
        <dbReference type="Proteomes" id="UP000092321"/>
    </source>
</evidence>
<dbReference type="PANTHER" id="PTHR12466">
    <property type="entry name" value="CDC73 DOMAIN PROTEIN"/>
    <property type="match status" value="1"/>
</dbReference>
<dbReference type="PANTHER" id="PTHR12466:SF8">
    <property type="entry name" value="PARAFIBROMIN"/>
    <property type="match status" value="1"/>
</dbReference>
<evidence type="ECO:0000313" key="7">
    <source>
        <dbReference type="EMBL" id="OBA28875.1"/>
    </source>
</evidence>
<dbReference type="Pfam" id="PF05179">
    <property type="entry name" value="CDC73_C"/>
    <property type="match status" value="1"/>
</dbReference>
<feature type="region of interest" description="Disordered" evidence="5">
    <location>
        <begin position="232"/>
        <end position="259"/>
    </location>
</feature>
<feature type="compositionally biased region" description="Basic and acidic residues" evidence="5">
    <location>
        <begin position="147"/>
        <end position="157"/>
    </location>
</feature>
<sequence length="435" mass="49503">MSVVTASKNLQALKDAITNNSNIELISSTNDEVTNDIVDSSFLKINEEKYNLNEETNFTEKNFPLRIVYHCWSNKDTSAADYLKECKDKKLQNVSFLIRTDLINWLSGVNDTSKYIGQSSQIQKEALLASGVSETSAPETTTGETQTTEKDKKKLDDHEGEDVEMLDESEENDEDLVDYNSHIGKNERMLTDHNSLLRGTKLVDFNYLVKQSEGLLHKLSKDIAYLKKQEANGKSKSAGIDKNVRKSTQTASTSSSSLAKNNVSNKDPIIMIPSSASSVITMANIQAFLNNGQYISSSDLPEAENDILKISKKFDITKQNDTSNVVVGKNIRFNIVNSTRMFVKPEYWDRVVAIVVNGQEWQFDDYKWSNPEELFKHCNGVFFGIDGEHLPKSIEKWNVEKYYLDKNKTYRNLETCNLFWENVKRECIKKDILKE</sequence>
<keyword evidence="8" id="KW-1185">Reference proteome</keyword>